<keyword evidence="6 10" id="KW-0133">Cell shape</keyword>
<dbReference type="EC" id="6.3.2.10" evidence="10 11"/>
<evidence type="ECO:0000256" key="4">
    <source>
        <dbReference type="ARBA" id="ARBA00022741"/>
    </source>
</evidence>
<dbReference type="Gene3D" id="3.40.1390.10">
    <property type="entry name" value="MurE/MurF, N-terminal domain"/>
    <property type="match status" value="1"/>
</dbReference>
<dbReference type="InterPro" id="IPR036565">
    <property type="entry name" value="Mur-like_cat_sf"/>
</dbReference>
<dbReference type="SUPFAM" id="SSF53623">
    <property type="entry name" value="MurD-like peptide ligases, catalytic domain"/>
    <property type="match status" value="1"/>
</dbReference>
<keyword evidence="7 10" id="KW-0573">Peptidoglycan synthesis</keyword>
<comment type="catalytic activity">
    <reaction evidence="10 11">
        <text>D-alanyl-D-alanine + UDP-N-acetyl-alpha-D-muramoyl-L-alanyl-gamma-D-glutamyl-meso-2,6-diaminopimelate + ATP = UDP-N-acetyl-alpha-D-muramoyl-L-alanyl-gamma-D-glutamyl-meso-2,6-diaminopimeloyl-D-alanyl-D-alanine + ADP + phosphate + H(+)</text>
        <dbReference type="Rhea" id="RHEA:28374"/>
        <dbReference type="ChEBI" id="CHEBI:15378"/>
        <dbReference type="ChEBI" id="CHEBI:30616"/>
        <dbReference type="ChEBI" id="CHEBI:43474"/>
        <dbReference type="ChEBI" id="CHEBI:57822"/>
        <dbReference type="ChEBI" id="CHEBI:61386"/>
        <dbReference type="ChEBI" id="CHEBI:83905"/>
        <dbReference type="ChEBI" id="CHEBI:456216"/>
        <dbReference type="EC" id="6.3.2.10"/>
    </reaction>
</comment>
<dbReference type="NCBIfam" id="TIGR01143">
    <property type="entry name" value="murF"/>
    <property type="match status" value="1"/>
</dbReference>
<evidence type="ECO:0000259" key="14">
    <source>
        <dbReference type="Pfam" id="PF08245"/>
    </source>
</evidence>
<gene>
    <name evidence="10" type="primary">murF</name>
    <name evidence="15" type="ORF">NNL22_12490</name>
</gene>
<keyword evidence="16" id="KW-1185">Reference proteome</keyword>
<dbReference type="AlphaFoldDB" id="A0A9E8KPT6"/>
<dbReference type="Gene3D" id="3.40.1190.10">
    <property type="entry name" value="Mur-like, catalytic domain"/>
    <property type="match status" value="1"/>
</dbReference>
<dbReference type="SUPFAM" id="SSF63418">
    <property type="entry name" value="MurE/MurF N-terminal domain"/>
    <property type="match status" value="1"/>
</dbReference>
<evidence type="ECO:0000256" key="3">
    <source>
        <dbReference type="ARBA" id="ARBA00022618"/>
    </source>
</evidence>
<feature type="domain" description="Mur ligase central" evidence="14">
    <location>
        <begin position="106"/>
        <end position="295"/>
    </location>
</feature>
<dbReference type="SUPFAM" id="SSF53244">
    <property type="entry name" value="MurD-like peptide ligases, peptide-binding domain"/>
    <property type="match status" value="1"/>
</dbReference>
<keyword evidence="5 10" id="KW-0067">ATP-binding</keyword>
<dbReference type="GO" id="GO:0009252">
    <property type="term" value="P:peptidoglycan biosynthetic process"/>
    <property type="evidence" value="ECO:0007669"/>
    <property type="project" value="UniProtKB-UniRule"/>
</dbReference>
<sequence length="454" mass="47952">MIGLCALSALAEVTHGELRGSDQVFCSVSTDTRTIQSGDLFVALQGPNFDGNQYVHEAKKQGAAAALVSSFQDVDIPQVKVADTLQGLGLIAAHNRQLFDGKVAAITGSSGKTSVKEMLAELLSREGKTLATAGNFNNHIGAPLTLLRMADEHKFAVIELGASAVGEINYTASIAKPDVSILTNAGSAHLEGFGSYDNIVKAKGEIISSLADDGVAVLNADDPAFGYWQQLAQPRLVRAFSLNKRDDSAVWAESVTLHADSSNFELCWDGGRLAISLPLPGEHNIANALAAACAANVLGVDWQTIQQTLNSLRGVKGRLEIAKASQGYTVINDTYNANPASTRAALDVLAKSSGFRVAVLGDMGELGANVAELHEQVGLYAKEGRADALYAVGEFAKDVVRGYGSGAQQFKTKQALVDALMKEVRQDATYLVKGSRGSAMETVVEEMLKQKVVA</sequence>
<accession>A0A9E8KPT6</accession>
<keyword evidence="8 10" id="KW-0131">Cell cycle</keyword>
<dbReference type="InterPro" id="IPR051046">
    <property type="entry name" value="MurCDEF_CellWall_CoF430Synth"/>
</dbReference>
<dbReference type="RefSeq" id="WP_251809992.1">
    <property type="nucleotide sequence ID" value="NZ_CP101527.1"/>
</dbReference>
<name>A0A9E8KPT6_9ALTE</name>
<dbReference type="EMBL" id="CP101527">
    <property type="protein sequence ID" value="UZW73852.1"/>
    <property type="molecule type" value="Genomic_DNA"/>
</dbReference>
<dbReference type="Pfam" id="PF08245">
    <property type="entry name" value="Mur_ligase_M"/>
    <property type="match status" value="1"/>
</dbReference>
<protein>
    <recommendedName>
        <fullName evidence="10 11">UDP-N-acetylmuramoyl-tripeptide--D-alanyl-D-alanine ligase</fullName>
        <ecNumber evidence="10 11">6.3.2.10</ecNumber>
    </recommendedName>
    <alternativeName>
        <fullName evidence="10">D-alanyl-D-alanine-adding enzyme</fullName>
    </alternativeName>
</protein>
<dbReference type="InterPro" id="IPR036615">
    <property type="entry name" value="Mur_ligase_C_dom_sf"/>
</dbReference>
<evidence type="ECO:0000313" key="16">
    <source>
        <dbReference type="Proteomes" id="UP001164472"/>
    </source>
</evidence>
<dbReference type="GO" id="GO:0005524">
    <property type="term" value="F:ATP binding"/>
    <property type="evidence" value="ECO:0007669"/>
    <property type="project" value="UniProtKB-UniRule"/>
</dbReference>
<dbReference type="InterPro" id="IPR000713">
    <property type="entry name" value="Mur_ligase_N"/>
</dbReference>
<dbReference type="GO" id="GO:0047480">
    <property type="term" value="F:UDP-N-acetylmuramoyl-tripeptide-D-alanyl-D-alanine ligase activity"/>
    <property type="evidence" value="ECO:0007669"/>
    <property type="project" value="UniProtKB-UniRule"/>
</dbReference>
<dbReference type="GO" id="GO:0008360">
    <property type="term" value="P:regulation of cell shape"/>
    <property type="evidence" value="ECO:0007669"/>
    <property type="project" value="UniProtKB-KW"/>
</dbReference>
<dbReference type="Pfam" id="PF01225">
    <property type="entry name" value="Mur_ligase"/>
    <property type="match status" value="1"/>
</dbReference>
<evidence type="ECO:0000256" key="1">
    <source>
        <dbReference type="ARBA" id="ARBA00022490"/>
    </source>
</evidence>
<dbReference type="PANTHER" id="PTHR43024:SF1">
    <property type="entry name" value="UDP-N-ACETYLMURAMOYL-TRIPEPTIDE--D-ALANYL-D-ALANINE LIGASE"/>
    <property type="match status" value="1"/>
</dbReference>
<dbReference type="GO" id="GO:0005737">
    <property type="term" value="C:cytoplasm"/>
    <property type="evidence" value="ECO:0007669"/>
    <property type="project" value="UniProtKB-SubCell"/>
</dbReference>
<dbReference type="InterPro" id="IPR013221">
    <property type="entry name" value="Mur_ligase_cen"/>
</dbReference>
<evidence type="ECO:0000256" key="7">
    <source>
        <dbReference type="ARBA" id="ARBA00022984"/>
    </source>
</evidence>
<evidence type="ECO:0000256" key="11">
    <source>
        <dbReference type="RuleBase" id="RU004136"/>
    </source>
</evidence>
<comment type="subcellular location">
    <subcellularLocation>
        <location evidence="10 11">Cytoplasm</location>
    </subcellularLocation>
</comment>
<evidence type="ECO:0000256" key="5">
    <source>
        <dbReference type="ARBA" id="ARBA00022840"/>
    </source>
</evidence>
<keyword evidence="1 10" id="KW-0963">Cytoplasm</keyword>
<evidence type="ECO:0000259" key="13">
    <source>
        <dbReference type="Pfam" id="PF02875"/>
    </source>
</evidence>
<dbReference type="KEGG" id="asem:NNL22_12490"/>
<comment type="pathway">
    <text evidence="10 11">Cell wall biogenesis; peptidoglycan biosynthesis.</text>
</comment>
<dbReference type="HAMAP" id="MF_02019">
    <property type="entry name" value="MurF"/>
    <property type="match status" value="1"/>
</dbReference>
<dbReference type="GO" id="GO:0071555">
    <property type="term" value="P:cell wall organization"/>
    <property type="evidence" value="ECO:0007669"/>
    <property type="project" value="UniProtKB-KW"/>
</dbReference>
<keyword evidence="3 10" id="KW-0132">Cell division</keyword>
<dbReference type="InterPro" id="IPR004101">
    <property type="entry name" value="Mur_ligase_C"/>
</dbReference>
<evidence type="ECO:0000313" key="15">
    <source>
        <dbReference type="EMBL" id="UZW73852.1"/>
    </source>
</evidence>
<keyword evidence="2 10" id="KW-0436">Ligase</keyword>
<dbReference type="GO" id="GO:0051301">
    <property type="term" value="P:cell division"/>
    <property type="evidence" value="ECO:0007669"/>
    <property type="project" value="UniProtKB-KW"/>
</dbReference>
<dbReference type="PANTHER" id="PTHR43024">
    <property type="entry name" value="UDP-N-ACETYLMURAMOYL-TRIPEPTIDE--D-ALANYL-D-ALANINE LIGASE"/>
    <property type="match status" value="1"/>
</dbReference>
<feature type="binding site" evidence="10">
    <location>
        <begin position="108"/>
        <end position="114"/>
    </location>
    <ligand>
        <name>ATP</name>
        <dbReference type="ChEBI" id="CHEBI:30616"/>
    </ligand>
</feature>
<keyword evidence="4 10" id="KW-0547">Nucleotide-binding</keyword>
<dbReference type="Gene3D" id="3.90.190.20">
    <property type="entry name" value="Mur ligase, C-terminal domain"/>
    <property type="match status" value="1"/>
</dbReference>
<evidence type="ECO:0000259" key="12">
    <source>
        <dbReference type="Pfam" id="PF01225"/>
    </source>
</evidence>
<comment type="similarity">
    <text evidence="10">Belongs to the MurCDEF family. MurF subfamily.</text>
</comment>
<dbReference type="InterPro" id="IPR005863">
    <property type="entry name" value="UDP-N-AcMur_synth"/>
</dbReference>
<feature type="domain" description="Mur ligase C-terminal" evidence="13">
    <location>
        <begin position="317"/>
        <end position="436"/>
    </location>
</feature>
<proteinExistence type="inferred from homology"/>
<keyword evidence="9 10" id="KW-0961">Cell wall biogenesis/degradation</keyword>
<dbReference type="Pfam" id="PF02875">
    <property type="entry name" value="Mur_ligase_C"/>
    <property type="match status" value="1"/>
</dbReference>
<organism evidence="15 16">
    <name type="scientific">Alkalimarinus sediminis</name>
    <dbReference type="NCBI Taxonomy" id="1632866"/>
    <lineage>
        <taxon>Bacteria</taxon>
        <taxon>Pseudomonadati</taxon>
        <taxon>Pseudomonadota</taxon>
        <taxon>Gammaproteobacteria</taxon>
        <taxon>Alteromonadales</taxon>
        <taxon>Alteromonadaceae</taxon>
        <taxon>Alkalimarinus</taxon>
    </lineage>
</organism>
<evidence type="ECO:0000256" key="9">
    <source>
        <dbReference type="ARBA" id="ARBA00023316"/>
    </source>
</evidence>
<dbReference type="InterPro" id="IPR035911">
    <property type="entry name" value="MurE/MurF_N"/>
</dbReference>
<feature type="domain" description="Mur ligase N-terminal catalytic" evidence="12">
    <location>
        <begin position="28"/>
        <end position="75"/>
    </location>
</feature>
<evidence type="ECO:0000256" key="6">
    <source>
        <dbReference type="ARBA" id="ARBA00022960"/>
    </source>
</evidence>
<reference evidence="15" key="1">
    <citation type="submission" date="2022-07" db="EMBL/GenBank/DDBJ databases">
        <title>Alkalimarinus sp. nov., isolated from gut of a Alitta virens.</title>
        <authorList>
            <person name="Yang A.I."/>
            <person name="Shin N.-R."/>
        </authorList>
    </citation>
    <scope>NUCLEOTIDE SEQUENCE</scope>
    <source>
        <strain evidence="15">FA028</strain>
    </source>
</reference>
<comment type="function">
    <text evidence="10 11">Involved in cell wall formation. Catalyzes the final step in the synthesis of UDP-N-acetylmuramoyl-pentapeptide, the precursor of murein.</text>
</comment>
<evidence type="ECO:0000256" key="8">
    <source>
        <dbReference type="ARBA" id="ARBA00023306"/>
    </source>
</evidence>
<dbReference type="Proteomes" id="UP001164472">
    <property type="component" value="Chromosome"/>
</dbReference>
<evidence type="ECO:0000256" key="10">
    <source>
        <dbReference type="HAMAP-Rule" id="MF_02019"/>
    </source>
</evidence>
<evidence type="ECO:0000256" key="2">
    <source>
        <dbReference type="ARBA" id="ARBA00022598"/>
    </source>
</evidence>